<accession>A0A8H6XVM1</accession>
<protein>
    <recommendedName>
        <fullName evidence="1">RNA-dependent RNA polymerase</fullName>
        <ecNumber evidence="1">2.7.7.48</ecNumber>
    </recommendedName>
</protein>
<keyword evidence="1" id="KW-0548">Nucleotidyltransferase</keyword>
<dbReference type="Pfam" id="PF05183">
    <property type="entry name" value="RdRP"/>
    <property type="match status" value="1"/>
</dbReference>
<name>A0A8H6XVM1_9AGAR</name>
<comment type="similarity">
    <text evidence="1">Belongs to the RdRP family.</text>
</comment>
<feature type="region of interest" description="Disordered" evidence="2">
    <location>
        <begin position="741"/>
        <end position="763"/>
    </location>
</feature>
<evidence type="ECO:0000313" key="4">
    <source>
        <dbReference type="EMBL" id="KAF7347182.1"/>
    </source>
</evidence>
<dbReference type="GO" id="GO:0003723">
    <property type="term" value="F:RNA binding"/>
    <property type="evidence" value="ECO:0007669"/>
    <property type="project" value="UniProtKB-KW"/>
</dbReference>
<keyword evidence="5" id="KW-1185">Reference proteome</keyword>
<dbReference type="EC" id="2.7.7.48" evidence="1"/>
<dbReference type="AlphaFoldDB" id="A0A8H6XVM1"/>
<dbReference type="OrthoDB" id="10055769at2759"/>
<dbReference type="PANTHER" id="PTHR23079:SF14">
    <property type="entry name" value="RNA-DEPENDENT RNA POLYMERASE"/>
    <property type="match status" value="1"/>
</dbReference>
<feature type="region of interest" description="Disordered" evidence="2">
    <location>
        <begin position="336"/>
        <end position="356"/>
    </location>
</feature>
<dbReference type="InterPro" id="IPR057596">
    <property type="entry name" value="RDRP_core"/>
</dbReference>
<sequence length="853" mass="95981">MAREPNVRLEPLQMTRSHHLARELGSVSVIALRDDKNGDLVRQWARRKFILCGRTYIALPPKASKVYLIETNEDYGRLVQEWCGDQHRISYDEYIHKNNPMALNANQPFAKYLTRLNLYLSTSIPVLEFTQDNIQFIDDEYADGRSKDQRPPTETIMTDGCGFLNRAAALKISAKLKCERPPVAYQGRIAGSKVTPKGMWVLHPEDESPEPRIWIRDSQRKIKLSRLLRAHRIFDLLAVSKPSSSVHLSAQSIVILANNGVPAKTFCALQEQGLQDLITPLMDWDRPCATAYLWNAINDVSNVNRSRLQRLAAGASRALGFEKRRFEDVDVAEDPNDIDTDLQELPHTGRNSLSGEPLTVPEAAMDLLQAGFDPLNLPVLSFKIHNLIKSAMEAFLTKYRIPLVTSLEAYIIPDPSGELQEGEVFFKSSRDPDGPLQEQVVVGRYPMRESSDMQKVTAVDIPALTKYVDVLVISIHGSRSLASLLAGGGAFIPFYLTPPVTDLHEAIIIRDPTIVGPFQNRSFVPPPANFLSDNFERQVQTVTDFGNTLEKMSLAQAQQTFQKEVLVGLRDDKIGVYSLFHDAAVYEWGLDDARTRRIAHMTTTLLDASKTGLRLKKKVEETDQRLIGRIPRAKCFDAKKGQTRTRNPKLGPFVLETLLAAGTSTKDRLQAKFEKSVATHLAGDENPPDLDIQEPYHRATLATVGETPFAKAIASDLEALRSHVLQLRAQYDDFGRQFVRTKNDPQPPWEANQSRKRGPAKQTDNCMLPLMRDFLQPLQGIKYLHLVGNLEEIRASYAFSLGQRFGFSMAFRDICEIKRRAEMQRGPFNKVAVIDDAKNMGASARRLFKHMGD</sequence>
<gene>
    <name evidence="4" type="ORF">MVEN_01472900</name>
</gene>
<dbReference type="EMBL" id="JACAZI010000012">
    <property type="protein sequence ID" value="KAF7347182.1"/>
    <property type="molecule type" value="Genomic_DNA"/>
</dbReference>
<proteinExistence type="inferred from homology"/>
<dbReference type="InterPro" id="IPR007855">
    <property type="entry name" value="RDRP"/>
</dbReference>
<evidence type="ECO:0000256" key="1">
    <source>
        <dbReference type="RuleBase" id="RU363098"/>
    </source>
</evidence>
<comment type="catalytic activity">
    <reaction evidence="1">
        <text>RNA(n) + a ribonucleoside 5'-triphosphate = RNA(n+1) + diphosphate</text>
        <dbReference type="Rhea" id="RHEA:21248"/>
        <dbReference type="Rhea" id="RHEA-COMP:14527"/>
        <dbReference type="Rhea" id="RHEA-COMP:17342"/>
        <dbReference type="ChEBI" id="CHEBI:33019"/>
        <dbReference type="ChEBI" id="CHEBI:61557"/>
        <dbReference type="ChEBI" id="CHEBI:140395"/>
        <dbReference type="EC" id="2.7.7.48"/>
    </reaction>
</comment>
<comment type="caution">
    <text evidence="4">The sequence shown here is derived from an EMBL/GenBank/DDBJ whole genome shotgun (WGS) entry which is preliminary data.</text>
</comment>
<dbReference type="GO" id="GO:0030422">
    <property type="term" value="P:siRNA processing"/>
    <property type="evidence" value="ECO:0007669"/>
    <property type="project" value="TreeGrafter"/>
</dbReference>
<dbReference type="GO" id="GO:0003968">
    <property type="term" value="F:RNA-directed RNA polymerase activity"/>
    <property type="evidence" value="ECO:0007669"/>
    <property type="project" value="UniProtKB-KW"/>
</dbReference>
<dbReference type="GO" id="GO:0031380">
    <property type="term" value="C:nuclear RNA-directed RNA polymerase complex"/>
    <property type="evidence" value="ECO:0007669"/>
    <property type="project" value="TreeGrafter"/>
</dbReference>
<dbReference type="PANTHER" id="PTHR23079">
    <property type="entry name" value="RNA-DEPENDENT RNA POLYMERASE"/>
    <property type="match status" value="1"/>
</dbReference>
<dbReference type="Proteomes" id="UP000620124">
    <property type="component" value="Unassembled WGS sequence"/>
</dbReference>
<evidence type="ECO:0000256" key="2">
    <source>
        <dbReference type="SAM" id="MobiDB-lite"/>
    </source>
</evidence>
<keyword evidence="1 4" id="KW-0696">RNA-directed RNA polymerase</keyword>
<keyword evidence="1" id="KW-0694">RNA-binding</keyword>
<reference evidence="4" key="1">
    <citation type="submission" date="2020-05" db="EMBL/GenBank/DDBJ databases">
        <title>Mycena genomes resolve the evolution of fungal bioluminescence.</title>
        <authorList>
            <person name="Tsai I.J."/>
        </authorList>
    </citation>
    <scope>NUCLEOTIDE SEQUENCE</scope>
    <source>
        <strain evidence="4">CCC161011</strain>
    </source>
</reference>
<evidence type="ECO:0000313" key="5">
    <source>
        <dbReference type="Proteomes" id="UP000620124"/>
    </source>
</evidence>
<evidence type="ECO:0000259" key="3">
    <source>
        <dbReference type="Pfam" id="PF05183"/>
    </source>
</evidence>
<feature type="domain" description="RDRP core" evidence="3">
    <location>
        <begin position="8"/>
        <end position="621"/>
    </location>
</feature>
<organism evidence="4 5">
    <name type="scientific">Mycena venus</name>
    <dbReference type="NCBI Taxonomy" id="2733690"/>
    <lineage>
        <taxon>Eukaryota</taxon>
        <taxon>Fungi</taxon>
        <taxon>Dikarya</taxon>
        <taxon>Basidiomycota</taxon>
        <taxon>Agaricomycotina</taxon>
        <taxon>Agaricomycetes</taxon>
        <taxon>Agaricomycetidae</taxon>
        <taxon>Agaricales</taxon>
        <taxon>Marasmiineae</taxon>
        <taxon>Mycenaceae</taxon>
        <taxon>Mycena</taxon>
    </lineage>
</organism>
<keyword evidence="1" id="KW-0808">Transferase</keyword>